<dbReference type="GO" id="GO:0003677">
    <property type="term" value="F:DNA binding"/>
    <property type="evidence" value="ECO:0007669"/>
    <property type="project" value="UniProtKB-KW"/>
</dbReference>
<evidence type="ECO:0000256" key="6">
    <source>
        <dbReference type="ARBA" id="ARBA00023242"/>
    </source>
</evidence>
<feature type="domain" description="AP2/ERF" evidence="9">
    <location>
        <begin position="61"/>
        <end position="118"/>
    </location>
</feature>
<dbReference type="Proteomes" id="UP000826271">
    <property type="component" value="Unassembled WGS sequence"/>
</dbReference>
<gene>
    <name evidence="10" type="ORF">BUALT_Bualt06G0117200</name>
</gene>
<evidence type="ECO:0000256" key="5">
    <source>
        <dbReference type="ARBA" id="ARBA00023163"/>
    </source>
</evidence>
<dbReference type="Gene3D" id="3.30.730.10">
    <property type="entry name" value="AP2/ERF domain"/>
    <property type="match status" value="1"/>
</dbReference>
<keyword evidence="11" id="KW-1185">Reference proteome</keyword>
<dbReference type="PANTHER" id="PTHR31839">
    <property type="entry name" value="DEHYDRATION-RESPONSIVE ELEMENT-BINDING PROTEIN 1D"/>
    <property type="match status" value="1"/>
</dbReference>
<evidence type="ECO:0000256" key="7">
    <source>
        <dbReference type="ARBA" id="ARBA00024343"/>
    </source>
</evidence>
<comment type="subcellular location">
    <subcellularLocation>
        <location evidence="1">Nucleus</location>
    </subcellularLocation>
</comment>
<keyword evidence="3" id="KW-0238">DNA-binding</keyword>
<dbReference type="SMART" id="SM00380">
    <property type="entry name" value="AP2"/>
    <property type="match status" value="1"/>
</dbReference>
<accession>A0AAV6XQS3</accession>
<dbReference type="Pfam" id="PF00847">
    <property type="entry name" value="AP2"/>
    <property type="match status" value="1"/>
</dbReference>
<dbReference type="AlphaFoldDB" id="A0AAV6XQS3"/>
<feature type="region of interest" description="Disordered" evidence="8">
    <location>
        <begin position="1"/>
        <end position="59"/>
    </location>
</feature>
<evidence type="ECO:0000313" key="11">
    <source>
        <dbReference type="Proteomes" id="UP000826271"/>
    </source>
</evidence>
<name>A0AAV6XQS3_9LAMI</name>
<keyword evidence="5" id="KW-0804">Transcription</keyword>
<dbReference type="GO" id="GO:0005634">
    <property type="term" value="C:nucleus"/>
    <property type="evidence" value="ECO:0007669"/>
    <property type="project" value="UniProtKB-SubCell"/>
</dbReference>
<evidence type="ECO:0000313" key="10">
    <source>
        <dbReference type="EMBL" id="KAG8381390.1"/>
    </source>
</evidence>
<feature type="compositionally biased region" description="Polar residues" evidence="8">
    <location>
        <begin position="23"/>
        <end position="44"/>
    </location>
</feature>
<evidence type="ECO:0000259" key="9">
    <source>
        <dbReference type="PROSITE" id="PS51032"/>
    </source>
</evidence>
<keyword evidence="6" id="KW-0539">Nucleus</keyword>
<keyword evidence="2" id="KW-0805">Transcription regulation</keyword>
<organism evidence="10 11">
    <name type="scientific">Buddleja alternifolia</name>
    <dbReference type="NCBI Taxonomy" id="168488"/>
    <lineage>
        <taxon>Eukaryota</taxon>
        <taxon>Viridiplantae</taxon>
        <taxon>Streptophyta</taxon>
        <taxon>Embryophyta</taxon>
        <taxon>Tracheophyta</taxon>
        <taxon>Spermatophyta</taxon>
        <taxon>Magnoliopsida</taxon>
        <taxon>eudicotyledons</taxon>
        <taxon>Gunneridae</taxon>
        <taxon>Pentapetalae</taxon>
        <taxon>asterids</taxon>
        <taxon>lamiids</taxon>
        <taxon>Lamiales</taxon>
        <taxon>Scrophulariaceae</taxon>
        <taxon>Buddlejeae</taxon>
        <taxon>Buddleja</taxon>
    </lineage>
</organism>
<protein>
    <recommendedName>
        <fullName evidence="9">AP2/ERF domain-containing protein</fullName>
    </recommendedName>
</protein>
<dbReference type="InterPro" id="IPR036955">
    <property type="entry name" value="AP2/ERF_dom_sf"/>
</dbReference>
<dbReference type="PROSITE" id="PS51032">
    <property type="entry name" value="AP2_ERF"/>
    <property type="match status" value="1"/>
</dbReference>
<feature type="region of interest" description="Disordered" evidence="8">
    <location>
        <begin position="163"/>
        <end position="184"/>
    </location>
</feature>
<comment type="similarity">
    <text evidence="7">Belongs to the AP2/ERF transcription factor family. ERF subfamily.</text>
</comment>
<feature type="compositionally biased region" description="Basic residues" evidence="8">
    <location>
        <begin position="45"/>
        <end position="59"/>
    </location>
</feature>
<keyword evidence="4" id="KW-0010">Activator</keyword>
<evidence type="ECO:0000256" key="4">
    <source>
        <dbReference type="ARBA" id="ARBA00023159"/>
    </source>
</evidence>
<dbReference type="PANTHER" id="PTHR31839:SF2">
    <property type="entry name" value="DEHYDRATION-RESPONSIVE ELEMENT-BINDING PROTEIN 1D"/>
    <property type="match status" value="1"/>
</dbReference>
<reference evidence="10" key="1">
    <citation type="submission" date="2019-10" db="EMBL/GenBank/DDBJ databases">
        <authorList>
            <person name="Zhang R."/>
            <person name="Pan Y."/>
            <person name="Wang J."/>
            <person name="Ma R."/>
            <person name="Yu S."/>
        </authorList>
    </citation>
    <scope>NUCLEOTIDE SEQUENCE</scope>
    <source>
        <strain evidence="10">LA-IB0</strain>
        <tissue evidence="10">Leaf</tissue>
    </source>
</reference>
<dbReference type="InterPro" id="IPR001471">
    <property type="entry name" value="AP2/ERF_dom"/>
</dbReference>
<comment type="caution">
    <text evidence="10">The sequence shown here is derived from an EMBL/GenBank/DDBJ whole genome shotgun (WGS) entry which is preliminary data.</text>
</comment>
<evidence type="ECO:0000256" key="8">
    <source>
        <dbReference type="SAM" id="MobiDB-lite"/>
    </source>
</evidence>
<evidence type="ECO:0000256" key="3">
    <source>
        <dbReference type="ARBA" id="ARBA00023125"/>
    </source>
</evidence>
<dbReference type="InterPro" id="IPR045277">
    <property type="entry name" value="DRE1A-I"/>
</dbReference>
<dbReference type="InterPro" id="IPR016177">
    <property type="entry name" value="DNA-bd_dom_sf"/>
</dbReference>
<evidence type="ECO:0000256" key="1">
    <source>
        <dbReference type="ARBA" id="ARBA00004123"/>
    </source>
</evidence>
<dbReference type="SUPFAM" id="SSF54171">
    <property type="entry name" value="DNA-binding domain"/>
    <property type="match status" value="1"/>
</dbReference>
<feature type="compositionally biased region" description="Low complexity" evidence="8">
    <location>
        <begin position="169"/>
        <end position="183"/>
    </location>
</feature>
<dbReference type="GO" id="GO:0003700">
    <property type="term" value="F:DNA-binding transcription factor activity"/>
    <property type="evidence" value="ECO:0007669"/>
    <property type="project" value="InterPro"/>
</dbReference>
<dbReference type="CDD" id="cd00018">
    <property type="entry name" value="AP2"/>
    <property type="match status" value="1"/>
</dbReference>
<sequence>MQTFTSYSSGDFSSSSSSSLSSENGIGRSNNNEEPNVINLASNSPKKRAGRKKFKETRHPVYRGVRRRNSNWVCEVREPNKKNSRIWLGTYPTLEMAARCHDVAAMALRGRSACLNYADSAWRLPVPASTNREDIQRAAVEAAEAFRPQDEAAVATVESPENVFSSMDNNNNIETTKENTSSSFMDDDDEALLGMHGLLASMAEGLMLPPPQYNDDVEREADVSLWSF</sequence>
<evidence type="ECO:0000256" key="2">
    <source>
        <dbReference type="ARBA" id="ARBA00023015"/>
    </source>
</evidence>
<feature type="compositionally biased region" description="Low complexity" evidence="8">
    <location>
        <begin position="1"/>
        <end position="22"/>
    </location>
</feature>
<proteinExistence type="inferred from homology"/>
<dbReference type="EMBL" id="WHWC01000006">
    <property type="protein sequence ID" value="KAG8381390.1"/>
    <property type="molecule type" value="Genomic_DNA"/>
</dbReference>